<keyword evidence="6" id="KW-1185">Reference proteome</keyword>
<dbReference type="Proteomes" id="UP000236544">
    <property type="component" value="Unassembled WGS sequence"/>
</dbReference>
<dbReference type="AlphaFoldDB" id="A0A0P1KRA5"/>
<evidence type="ECO:0000256" key="3">
    <source>
        <dbReference type="SAM" id="MobiDB-lite"/>
    </source>
</evidence>
<evidence type="ECO:0000313" key="5">
    <source>
        <dbReference type="EMBL" id="CUS21972.1"/>
    </source>
</evidence>
<feature type="compositionally biased region" description="Low complexity" evidence="3">
    <location>
        <begin position="357"/>
        <end position="372"/>
    </location>
</feature>
<feature type="region of interest" description="Disordered" evidence="3">
    <location>
        <begin position="77"/>
        <end position="116"/>
    </location>
</feature>
<keyword evidence="1 2" id="KW-0175">Coiled coil</keyword>
<feature type="coiled-coil region" evidence="2">
    <location>
        <begin position="635"/>
        <end position="839"/>
    </location>
</feature>
<dbReference type="OrthoDB" id="4158994at2759"/>
<accession>A0A0P1KRA5</accession>
<keyword evidence="4" id="KW-1133">Transmembrane helix</keyword>
<evidence type="ECO:0000256" key="1">
    <source>
        <dbReference type="ARBA" id="ARBA00023054"/>
    </source>
</evidence>
<evidence type="ECO:0000256" key="2">
    <source>
        <dbReference type="SAM" id="Coils"/>
    </source>
</evidence>
<evidence type="ECO:0000313" key="6">
    <source>
        <dbReference type="Proteomes" id="UP000236544"/>
    </source>
</evidence>
<feature type="compositionally biased region" description="Low complexity" evidence="3">
    <location>
        <begin position="93"/>
        <end position="110"/>
    </location>
</feature>
<feature type="region of interest" description="Disordered" evidence="3">
    <location>
        <begin position="351"/>
        <end position="378"/>
    </location>
</feature>
<proteinExistence type="predicted"/>
<keyword evidence="4" id="KW-0812">Transmembrane</keyword>
<protein>
    <submittedName>
        <fullName evidence="5">LAQU0S04e05226g1_1</fullName>
    </submittedName>
</protein>
<feature type="transmembrane region" description="Helical" evidence="4">
    <location>
        <begin position="25"/>
        <end position="49"/>
    </location>
</feature>
<evidence type="ECO:0000256" key="4">
    <source>
        <dbReference type="SAM" id="Phobius"/>
    </source>
</evidence>
<reference evidence="6" key="1">
    <citation type="submission" date="2015-10" db="EMBL/GenBank/DDBJ databases">
        <authorList>
            <person name="Devillers H."/>
        </authorList>
    </citation>
    <scope>NUCLEOTIDE SEQUENCE [LARGE SCALE GENOMIC DNA]</scope>
</reference>
<organism evidence="5 6">
    <name type="scientific">Lachancea quebecensis</name>
    <dbReference type="NCBI Taxonomy" id="1654605"/>
    <lineage>
        <taxon>Eukaryota</taxon>
        <taxon>Fungi</taxon>
        <taxon>Dikarya</taxon>
        <taxon>Ascomycota</taxon>
        <taxon>Saccharomycotina</taxon>
        <taxon>Saccharomycetes</taxon>
        <taxon>Saccharomycetales</taxon>
        <taxon>Saccharomycetaceae</taxon>
        <taxon>Lachancea</taxon>
    </lineage>
</organism>
<feature type="compositionally biased region" description="Polar residues" evidence="3">
    <location>
        <begin position="303"/>
        <end position="327"/>
    </location>
</feature>
<keyword evidence="4" id="KW-0472">Membrane</keyword>
<feature type="compositionally biased region" description="Polar residues" evidence="3">
    <location>
        <begin position="280"/>
        <end position="296"/>
    </location>
</feature>
<gene>
    <name evidence="5" type="ORF">LAQU0_S04e05226g</name>
</gene>
<dbReference type="EMBL" id="LN890563">
    <property type="protein sequence ID" value="CUS21972.1"/>
    <property type="molecule type" value="Genomic_DNA"/>
</dbReference>
<feature type="region of interest" description="Disordered" evidence="3">
    <location>
        <begin position="444"/>
        <end position="472"/>
    </location>
</feature>
<sequence length="843" mass="95562">MSRKKEKPQIDQSIRFIQEHHFKDTLALLVVFLSFNHFASLCLLSIFIITTRSRYFLATCFIKIFLSKDRPSELLDSEQKRSNFRRGPANKSQQQVADQDQTADRQQLQQQDEKSLGGQNAGARFLTVSPLFVLEIVLASILKIYASQYFARPIENLAMSIIASSLINDPRDCLSYATSCSILYGLSLNFYHRVSSLLNLQFLPLQTLPSSPLRGWPVFASNYTVISFMLSNASQTVRWSRKYVRVCCYFASVHIVFSQFFKSMTNPYYFRAASKAHTSSGPPKSTSMSPNNSQSAALHGSSPLPNASGSNSCLHSGNSSGPPLLSNPNVSAHKANFSSFVKEFTISELSINSPSDSNQQTVTTNVTSQSNSDPGEIPYTNHFFEVHLDSESKGPSGKNLDAYFISTANLENFIMQLFKWKNRHLIPPLWSIFTTIKTMTLERKQVRGESDTSSTSAPVAAEPQTITPTSSNTVLNSSVFTGPDSTDCMMLIAPAADDYNQLHLVPHKQAPEYRVCIYNTGPTQITFHIMNLFEGELIVLVNGVIWSQVLSAITSEKLGEEYTVVSGLVPSCSYDIQFVNRFNEGEDYLIADLMVRTCNKNGESKEPLDFSFPSYYHRKFLSPLLTLKHSVLTTNTNLAEERAKLKKTKKEASKKLASLRQQIDHLKSKISQNASQDGKSAFKMDNLKTVLQQSEVHLSKLENELKDLLEQELQVEREHLQQKDRRLRNQMEYGKLQTTLEKELGEYSTKFSKLEQELTQLKSKRDRVSIKQEKLKKEVTQCTEDMENLKAQFLQQRKQDRERREELRVVEANEIELKNKGLEQDISRLEGENEAMHNMVRNF</sequence>
<feature type="region of interest" description="Disordered" evidence="3">
    <location>
        <begin position="280"/>
        <end position="327"/>
    </location>
</feature>
<name>A0A0P1KRA5_9SACH</name>
<dbReference type="PANTHER" id="PTHR32083">
    <property type="entry name" value="CILIA AND FLAGELLA-ASSOCIATED PROTEIN 58-RELATED"/>
    <property type="match status" value="1"/>
</dbReference>